<organism evidence="2 3">
    <name type="scientific">Bacillus selenitireducens (strain ATCC 700615 / DSM 15326 / MLS10)</name>
    <dbReference type="NCBI Taxonomy" id="439292"/>
    <lineage>
        <taxon>Bacteria</taxon>
        <taxon>Bacillati</taxon>
        <taxon>Bacillota</taxon>
        <taxon>Bacilli</taxon>
        <taxon>Bacillales</taxon>
        <taxon>Bacillaceae</taxon>
        <taxon>Salisediminibacterium</taxon>
    </lineage>
</organism>
<evidence type="ECO:0000313" key="2">
    <source>
        <dbReference type="EMBL" id="ADI00084.1"/>
    </source>
</evidence>
<evidence type="ECO:0000256" key="1">
    <source>
        <dbReference type="SAM" id="SignalP"/>
    </source>
</evidence>
<keyword evidence="1" id="KW-0732">Signal</keyword>
<reference evidence="2" key="1">
    <citation type="submission" date="2009-10" db="EMBL/GenBank/DDBJ databases">
        <title>Complete sequence of Bacillus selenitireducens MLS10.</title>
        <authorList>
            <consortium name="US DOE Joint Genome Institute"/>
            <person name="Lucas S."/>
            <person name="Copeland A."/>
            <person name="Lapidus A."/>
            <person name="Glavina del Rio T."/>
            <person name="Dalin E."/>
            <person name="Tice H."/>
            <person name="Bruce D."/>
            <person name="Goodwin L."/>
            <person name="Pitluck S."/>
            <person name="Sims D."/>
            <person name="Brettin T."/>
            <person name="Detter J.C."/>
            <person name="Han C."/>
            <person name="Larimer F."/>
            <person name="Land M."/>
            <person name="Hauser L."/>
            <person name="Kyrpides N."/>
            <person name="Ovchinnikova G."/>
            <person name="Stolz J."/>
        </authorList>
    </citation>
    <scope>NUCLEOTIDE SEQUENCE [LARGE SCALE GENOMIC DNA]</scope>
    <source>
        <strain evidence="2">MLS10</strain>
    </source>
</reference>
<name>D6XXP1_BACIE</name>
<dbReference type="EMBL" id="CP001791">
    <property type="protein sequence ID" value="ADI00084.1"/>
    <property type="molecule type" value="Genomic_DNA"/>
</dbReference>
<dbReference type="AlphaFoldDB" id="D6XXP1"/>
<dbReference type="HOGENOM" id="CLU_1207845_0_0_9"/>
<dbReference type="OrthoDB" id="2067368at2"/>
<gene>
    <name evidence="2" type="ordered locus">Bsel_2584</name>
</gene>
<keyword evidence="3" id="KW-1185">Reference proteome</keyword>
<dbReference type="eggNOG" id="ENOG5033730">
    <property type="taxonomic scope" value="Bacteria"/>
</dbReference>
<dbReference type="RefSeq" id="WP_013173505.1">
    <property type="nucleotide sequence ID" value="NC_014219.1"/>
</dbReference>
<feature type="signal peptide" evidence="1">
    <location>
        <begin position="1"/>
        <end position="24"/>
    </location>
</feature>
<sequence>MFKILLTSIVMVSVLFLRPDTAAAEEDFEDGVDPNHTDVREAIQAYVDEELSDSFASMYIDRDERELGVLVFQFTEMPDDSHIDAMHALTDDDAVLDIREVDMTEQELQSIQSDIDADGFSRDGFSITHTATMIQNGTVEVGINPYTDEHADALYDQYDADTITIVEGQEATVDSGEPDVDEHAVQEERHDLFQRILDWFRNLF</sequence>
<dbReference type="KEGG" id="bse:Bsel_2584"/>
<evidence type="ECO:0008006" key="4">
    <source>
        <dbReference type="Google" id="ProtNLM"/>
    </source>
</evidence>
<proteinExistence type="predicted"/>
<accession>D6XXP1</accession>
<protein>
    <recommendedName>
        <fullName evidence="4">Bypass of forespore C C-terminal domain-containing protein</fullName>
    </recommendedName>
</protein>
<feature type="chain" id="PRO_5003090743" description="Bypass of forespore C C-terminal domain-containing protein" evidence="1">
    <location>
        <begin position="25"/>
        <end position="204"/>
    </location>
</feature>
<evidence type="ECO:0000313" key="3">
    <source>
        <dbReference type="Proteomes" id="UP000000271"/>
    </source>
</evidence>
<dbReference type="Proteomes" id="UP000000271">
    <property type="component" value="Chromosome"/>
</dbReference>